<feature type="transmembrane region" description="Helical" evidence="18">
    <location>
        <begin position="206"/>
        <end position="239"/>
    </location>
</feature>
<evidence type="ECO:0000256" key="14">
    <source>
        <dbReference type="ARBA" id="ARBA00044770"/>
    </source>
</evidence>
<evidence type="ECO:0000256" key="3">
    <source>
        <dbReference type="ARBA" id="ARBA00022679"/>
    </source>
</evidence>
<name>A0A364VBY4_9CORY</name>
<evidence type="ECO:0000256" key="2">
    <source>
        <dbReference type="ARBA" id="ARBA00022676"/>
    </source>
</evidence>
<feature type="transmembrane region" description="Helical" evidence="18">
    <location>
        <begin position="174"/>
        <end position="194"/>
    </location>
</feature>
<dbReference type="PANTHER" id="PTHR30474">
    <property type="entry name" value="CELL CYCLE PROTEIN"/>
    <property type="match status" value="1"/>
</dbReference>
<evidence type="ECO:0000256" key="13">
    <source>
        <dbReference type="ARBA" id="ARBA00041418"/>
    </source>
</evidence>
<dbReference type="Proteomes" id="UP000251047">
    <property type="component" value="Unassembled WGS sequence"/>
</dbReference>
<keyword evidence="19" id="KW-0132">Cell division</keyword>
<dbReference type="Pfam" id="PF01098">
    <property type="entry name" value="FTSW_RODA_SPOVE"/>
    <property type="match status" value="1"/>
</dbReference>
<feature type="compositionally biased region" description="Basic and acidic residues" evidence="17">
    <location>
        <begin position="434"/>
        <end position="444"/>
    </location>
</feature>
<dbReference type="GO" id="GO:0008955">
    <property type="term" value="F:peptidoglycan glycosyltransferase activity"/>
    <property type="evidence" value="ECO:0007669"/>
    <property type="project" value="UniProtKB-EC"/>
</dbReference>
<feature type="transmembrane region" description="Helical" evidence="18">
    <location>
        <begin position="381"/>
        <end position="401"/>
    </location>
</feature>
<feature type="transmembrane region" description="Helical" evidence="18">
    <location>
        <begin position="343"/>
        <end position="361"/>
    </location>
</feature>
<evidence type="ECO:0000256" key="15">
    <source>
        <dbReference type="ARBA" id="ARBA00049902"/>
    </source>
</evidence>
<feature type="region of interest" description="Disordered" evidence="17">
    <location>
        <begin position="427"/>
        <end position="567"/>
    </location>
</feature>
<dbReference type="GO" id="GO:0005886">
    <property type="term" value="C:plasma membrane"/>
    <property type="evidence" value="ECO:0007669"/>
    <property type="project" value="TreeGrafter"/>
</dbReference>
<evidence type="ECO:0000256" key="9">
    <source>
        <dbReference type="ARBA" id="ARBA00032370"/>
    </source>
</evidence>
<keyword evidence="8 18" id="KW-0472">Membrane</keyword>
<sequence>MNRPAERSGSRKAASGRHGHSEWADIAERLRTLFTAPQMNYKAILLITFLLVGLGLTMVLSSSMVTSRAAEDSVWAEFAKQAMIVAVGLVGFWVALRLKPGHIERLAPWLLGLSVVLLLIVLIPGVGVGADEVGSNSWLRFGSVGVQPSEVAKLALAVWGSSIVSRQVRRNPTIFGSFGAFAAVSAVILGLVLLQKDLGMMLTVGIVLLAIVFFAGVSSVLLASLAGIFAVVVSIAIMAQSFRSNRITTWMDALFLRFSDQSIKGSSYQSYQGMLSLSDGGLTGAGLGQSRAKWFYLPEAKNDFIFAIVGEELGWIGAVIVIALFAALALFGIKSALAQADPFYKMLAATLTIGVIVQAFYNMGYVMGFLPVTGIQLPMISAGGTSAIITLFTMGLLANCARHEPATISSMQHEGLPLIDRLMLLPLPETPRSSGERRRVERRTTPRRYGAPVTGRAGTPGFRGQDVRREQERRAASTRRGLGDAYPGSAPEDRLDRTGSAGRTAGRTRASRFSASAPPRATSYDGRRRTQLPPPRSGSSRADRTPSSGGRDQPTPGQQRPPRRRNY</sequence>
<keyword evidence="4 18" id="KW-0812">Transmembrane</keyword>
<feature type="compositionally biased region" description="Basic and acidic residues" evidence="17">
    <location>
        <begin position="465"/>
        <end position="475"/>
    </location>
</feature>
<dbReference type="EC" id="2.4.99.28" evidence="14"/>
<evidence type="ECO:0000256" key="1">
    <source>
        <dbReference type="ARBA" id="ARBA00004141"/>
    </source>
</evidence>
<reference evidence="19 20" key="1">
    <citation type="journal article" date="2018" name="Syst. Appl. Microbiol.">
        <title>Corynebacterium heidelbergense sp. nov., isolated from the preen glands of Egyptian geese (Alopochen aegyptiacus).</title>
        <authorList>
            <person name="Braun M.S."/>
            <person name="Wang E."/>
            <person name="Zimmermann S."/>
            <person name="Wink M."/>
        </authorList>
    </citation>
    <scope>NUCLEOTIDE SEQUENCE [LARGE SCALE GENOMIC DNA]</scope>
    <source>
        <strain evidence="19 20">DSM 104638</strain>
    </source>
</reference>
<accession>A0A364VBY4</accession>
<evidence type="ECO:0000313" key="20">
    <source>
        <dbReference type="Proteomes" id="UP000251047"/>
    </source>
</evidence>
<keyword evidence="3" id="KW-0808">Transferase</keyword>
<feature type="transmembrane region" description="Helical" evidence="18">
    <location>
        <begin position="313"/>
        <end position="331"/>
    </location>
</feature>
<feature type="transmembrane region" description="Helical" evidence="18">
    <location>
        <begin position="108"/>
        <end position="130"/>
    </location>
</feature>
<dbReference type="AlphaFoldDB" id="A0A364VBY4"/>
<feature type="transmembrane region" description="Helical" evidence="18">
    <location>
        <begin position="78"/>
        <end position="96"/>
    </location>
</feature>
<evidence type="ECO:0000256" key="17">
    <source>
        <dbReference type="SAM" id="MobiDB-lite"/>
    </source>
</evidence>
<comment type="subcellular location">
    <subcellularLocation>
        <location evidence="1">Membrane</location>
        <topology evidence="1">Multi-pass membrane protein</topology>
    </subcellularLocation>
</comment>
<evidence type="ECO:0000256" key="8">
    <source>
        <dbReference type="ARBA" id="ARBA00023136"/>
    </source>
</evidence>
<evidence type="ECO:0000256" key="18">
    <source>
        <dbReference type="SAM" id="Phobius"/>
    </source>
</evidence>
<feature type="compositionally biased region" description="Low complexity" evidence="17">
    <location>
        <begin position="549"/>
        <end position="560"/>
    </location>
</feature>
<comment type="caution">
    <text evidence="19">The sequence shown here is derived from an EMBL/GenBank/DDBJ whole genome shotgun (WGS) entry which is preliminary data.</text>
</comment>
<keyword evidence="19" id="KW-0131">Cell cycle</keyword>
<feature type="compositionally biased region" description="Polar residues" evidence="17">
    <location>
        <begin position="537"/>
        <end position="548"/>
    </location>
</feature>
<evidence type="ECO:0000256" key="12">
    <source>
        <dbReference type="ARBA" id="ARBA00041185"/>
    </source>
</evidence>
<dbReference type="EMBL" id="PHQP01000030">
    <property type="protein sequence ID" value="RAV34076.1"/>
    <property type="molecule type" value="Genomic_DNA"/>
</dbReference>
<gene>
    <name evidence="19" type="ORF">CWC39_05180</name>
</gene>
<evidence type="ECO:0000256" key="5">
    <source>
        <dbReference type="ARBA" id="ARBA00022960"/>
    </source>
</evidence>
<organism evidence="19 20">
    <name type="scientific">Corynebacterium heidelbergense</name>
    <dbReference type="NCBI Taxonomy" id="2055947"/>
    <lineage>
        <taxon>Bacteria</taxon>
        <taxon>Bacillati</taxon>
        <taxon>Actinomycetota</taxon>
        <taxon>Actinomycetes</taxon>
        <taxon>Mycobacteriales</taxon>
        <taxon>Corynebacteriaceae</taxon>
        <taxon>Corynebacterium</taxon>
    </lineage>
</organism>
<feature type="transmembrane region" description="Helical" evidence="18">
    <location>
        <begin position="43"/>
        <end position="66"/>
    </location>
</feature>
<dbReference type="GO" id="GO:0008360">
    <property type="term" value="P:regulation of cell shape"/>
    <property type="evidence" value="ECO:0007669"/>
    <property type="project" value="UniProtKB-KW"/>
</dbReference>
<evidence type="ECO:0000256" key="4">
    <source>
        <dbReference type="ARBA" id="ARBA00022692"/>
    </source>
</evidence>
<evidence type="ECO:0000256" key="7">
    <source>
        <dbReference type="ARBA" id="ARBA00022989"/>
    </source>
</evidence>
<dbReference type="GO" id="GO:0032153">
    <property type="term" value="C:cell division site"/>
    <property type="evidence" value="ECO:0007669"/>
    <property type="project" value="TreeGrafter"/>
</dbReference>
<keyword evidence="7 18" id="KW-1133">Transmembrane helix</keyword>
<protein>
    <recommendedName>
        <fullName evidence="12">Probable peptidoglycan glycosyltransferase FtsW</fullName>
        <ecNumber evidence="14">2.4.99.28</ecNumber>
    </recommendedName>
    <alternativeName>
        <fullName evidence="13">Cell division protein FtsW</fullName>
    </alternativeName>
    <alternativeName>
        <fullName evidence="10">Cell wall polymerase</fullName>
    </alternativeName>
    <alternativeName>
        <fullName evidence="9">Peptidoglycan polymerase</fullName>
    </alternativeName>
</protein>
<comment type="similarity">
    <text evidence="11">Belongs to the SEDS family. FtsW subfamily.</text>
</comment>
<evidence type="ECO:0000256" key="11">
    <source>
        <dbReference type="ARBA" id="ARBA00038053"/>
    </source>
</evidence>
<evidence type="ECO:0000256" key="16">
    <source>
        <dbReference type="ARBA" id="ARBA00049966"/>
    </source>
</evidence>
<dbReference type="InterPro" id="IPR001182">
    <property type="entry name" value="FtsW/RodA"/>
</dbReference>
<feature type="compositionally biased region" description="Low complexity" evidence="17">
    <location>
        <begin position="498"/>
        <end position="523"/>
    </location>
</feature>
<evidence type="ECO:0000256" key="10">
    <source>
        <dbReference type="ARBA" id="ARBA00033270"/>
    </source>
</evidence>
<dbReference type="GO" id="GO:0051301">
    <property type="term" value="P:cell division"/>
    <property type="evidence" value="ECO:0007669"/>
    <property type="project" value="UniProtKB-KW"/>
</dbReference>
<proteinExistence type="inferred from homology"/>
<dbReference type="OrthoDB" id="9768187at2"/>
<comment type="catalytic activity">
    <reaction evidence="15">
        <text>[GlcNAc-(1-&gt;4)-Mur2Ac(oyl-L-Ala-gamma-D-Glu-L-Lys-D-Ala-D-Ala)](n)-di-trans,octa-cis-undecaprenyl diphosphate + beta-D-GlcNAc-(1-&gt;4)-Mur2Ac(oyl-L-Ala-gamma-D-Glu-L-Lys-D-Ala-D-Ala)-di-trans,octa-cis-undecaprenyl diphosphate = [GlcNAc-(1-&gt;4)-Mur2Ac(oyl-L-Ala-gamma-D-Glu-L-Lys-D-Ala-D-Ala)](n+1)-di-trans,octa-cis-undecaprenyl diphosphate + di-trans,octa-cis-undecaprenyl diphosphate + H(+)</text>
        <dbReference type="Rhea" id="RHEA:23708"/>
        <dbReference type="Rhea" id="RHEA-COMP:9602"/>
        <dbReference type="Rhea" id="RHEA-COMP:9603"/>
        <dbReference type="ChEBI" id="CHEBI:15378"/>
        <dbReference type="ChEBI" id="CHEBI:58405"/>
        <dbReference type="ChEBI" id="CHEBI:60033"/>
        <dbReference type="ChEBI" id="CHEBI:78435"/>
        <dbReference type="EC" id="2.4.99.28"/>
    </reaction>
</comment>
<evidence type="ECO:0000256" key="6">
    <source>
        <dbReference type="ARBA" id="ARBA00022984"/>
    </source>
</evidence>
<dbReference type="GO" id="GO:0015648">
    <property type="term" value="F:lipid-linked peptidoglycan transporter activity"/>
    <property type="evidence" value="ECO:0007669"/>
    <property type="project" value="TreeGrafter"/>
</dbReference>
<dbReference type="PANTHER" id="PTHR30474:SF2">
    <property type="entry name" value="PEPTIDOGLYCAN GLYCOSYLTRANSFERASE FTSW-RELATED"/>
    <property type="match status" value="1"/>
</dbReference>
<keyword evidence="6" id="KW-0573">Peptidoglycan synthesis</keyword>
<keyword evidence="5" id="KW-0133">Cell shape</keyword>
<comment type="function">
    <text evidence="16">Peptidoglycan polymerase that is essential for cell division.</text>
</comment>
<dbReference type="GO" id="GO:0009252">
    <property type="term" value="P:peptidoglycan biosynthetic process"/>
    <property type="evidence" value="ECO:0007669"/>
    <property type="project" value="UniProtKB-KW"/>
</dbReference>
<keyword evidence="2" id="KW-0328">Glycosyltransferase</keyword>
<evidence type="ECO:0000313" key="19">
    <source>
        <dbReference type="EMBL" id="RAV34076.1"/>
    </source>
</evidence>